<evidence type="ECO:0000256" key="2">
    <source>
        <dbReference type="ARBA" id="ARBA00023125"/>
    </source>
</evidence>
<dbReference type="InterPro" id="IPR036390">
    <property type="entry name" value="WH_DNA-bd_sf"/>
</dbReference>
<dbReference type="InterPro" id="IPR050397">
    <property type="entry name" value="Env_Response_Regulators"/>
</dbReference>
<dbReference type="AlphaFoldDB" id="A0A069QV30"/>
<dbReference type="eggNOG" id="COG0664">
    <property type="taxonomic scope" value="Bacteria"/>
</dbReference>
<dbReference type="SMART" id="SM00100">
    <property type="entry name" value="cNMP"/>
    <property type="match status" value="1"/>
</dbReference>
<keyword evidence="1" id="KW-0805">Transcription regulation</keyword>
<reference evidence="6 7" key="1">
    <citation type="submission" date="2013-08" db="EMBL/GenBank/DDBJ databases">
        <authorList>
            <person name="Weinstock G."/>
            <person name="Sodergren E."/>
            <person name="Wylie T."/>
            <person name="Fulton L."/>
            <person name="Fulton R."/>
            <person name="Fronick C."/>
            <person name="O'Laughlin M."/>
            <person name="Godfrey J."/>
            <person name="Miner T."/>
            <person name="Herter B."/>
            <person name="Appelbaum E."/>
            <person name="Cordes M."/>
            <person name="Lek S."/>
            <person name="Wollam A."/>
            <person name="Pepin K.H."/>
            <person name="Palsikar V.B."/>
            <person name="Mitreva M."/>
            <person name="Wilson R.K."/>
        </authorList>
    </citation>
    <scope>NUCLEOTIDE SEQUENCE [LARGE SCALE GENOMIC DNA]</scope>
    <source>
        <strain evidence="6 7">ATCC 15930</strain>
    </source>
</reference>
<dbReference type="EMBL" id="JNGW01000013">
    <property type="protein sequence ID" value="KDR53701.1"/>
    <property type="molecule type" value="Genomic_DNA"/>
</dbReference>
<dbReference type="Gene3D" id="1.10.10.10">
    <property type="entry name" value="Winged helix-like DNA-binding domain superfamily/Winged helix DNA-binding domain"/>
    <property type="match status" value="1"/>
</dbReference>
<dbReference type="Proteomes" id="UP000027442">
    <property type="component" value="Unassembled WGS sequence"/>
</dbReference>
<keyword evidence="3" id="KW-0804">Transcription</keyword>
<evidence type="ECO:0000313" key="6">
    <source>
        <dbReference type="EMBL" id="KDR53701.1"/>
    </source>
</evidence>
<dbReference type="InterPro" id="IPR012318">
    <property type="entry name" value="HTH_CRP"/>
</dbReference>
<dbReference type="InterPro" id="IPR000595">
    <property type="entry name" value="cNMP-bd_dom"/>
</dbReference>
<dbReference type="PANTHER" id="PTHR24567:SF74">
    <property type="entry name" value="HTH-TYPE TRANSCRIPTIONAL REGULATOR ARCR"/>
    <property type="match status" value="1"/>
</dbReference>
<organism evidence="6 7">
    <name type="scientific">Hoylesella loescheii DSM 19665 = JCM 12249 = ATCC 15930</name>
    <dbReference type="NCBI Taxonomy" id="1122985"/>
    <lineage>
        <taxon>Bacteria</taxon>
        <taxon>Pseudomonadati</taxon>
        <taxon>Bacteroidota</taxon>
        <taxon>Bacteroidia</taxon>
        <taxon>Bacteroidales</taxon>
        <taxon>Prevotellaceae</taxon>
        <taxon>Hoylesella</taxon>
    </lineage>
</organism>
<evidence type="ECO:0000256" key="1">
    <source>
        <dbReference type="ARBA" id="ARBA00023015"/>
    </source>
</evidence>
<name>A0A069QV30_HOYLO</name>
<dbReference type="InterPro" id="IPR018490">
    <property type="entry name" value="cNMP-bd_dom_sf"/>
</dbReference>
<dbReference type="Pfam" id="PF13545">
    <property type="entry name" value="HTH_Crp_2"/>
    <property type="match status" value="1"/>
</dbReference>
<dbReference type="Pfam" id="PF00027">
    <property type="entry name" value="cNMP_binding"/>
    <property type="match status" value="1"/>
</dbReference>
<dbReference type="GO" id="GO:0005829">
    <property type="term" value="C:cytosol"/>
    <property type="evidence" value="ECO:0007669"/>
    <property type="project" value="TreeGrafter"/>
</dbReference>
<protein>
    <submittedName>
        <fullName evidence="6">Cyclic nucleotide-binding domain protein</fullName>
    </submittedName>
</protein>
<proteinExistence type="predicted"/>
<sequence>MTAKILVSKEEVIRIISERWSPLSESQRKLLTDNVRIVSFKKNDIIYRGGESPRELMCLILGKIKVYKEGVNGRNQIIRAIKAVDFFGYRAYFAGEDYKTSAMAIDNCVVAFLPIQLVVKLMHENNAVSMFFIRHLAKLLGSSDERTVSLTQKHIRGRLAETLLFLKDSYGVEEDGYTLSIYLSREDIASMSNMTTSNAIRTLSSFAMENIIMIDGRKIRIMQDEELRKVSKLG</sequence>
<dbReference type="SMART" id="SM00419">
    <property type="entry name" value="HTH_CRP"/>
    <property type="match status" value="1"/>
</dbReference>
<keyword evidence="2" id="KW-0238">DNA-binding</keyword>
<evidence type="ECO:0000313" key="7">
    <source>
        <dbReference type="Proteomes" id="UP000027442"/>
    </source>
</evidence>
<dbReference type="SUPFAM" id="SSF46785">
    <property type="entry name" value="Winged helix' DNA-binding domain"/>
    <property type="match status" value="1"/>
</dbReference>
<dbReference type="HOGENOM" id="CLU_075053_0_3_10"/>
<dbReference type="GO" id="GO:0003700">
    <property type="term" value="F:DNA-binding transcription factor activity"/>
    <property type="evidence" value="ECO:0007669"/>
    <property type="project" value="TreeGrafter"/>
</dbReference>
<dbReference type="PROSITE" id="PS50042">
    <property type="entry name" value="CNMP_BINDING_3"/>
    <property type="match status" value="1"/>
</dbReference>
<dbReference type="SUPFAM" id="SSF51206">
    <property type="entry name" value="cAMP-binding domain-like"/>
    <property type="match status" value="1"/>
</dbReference>
<keyword evidence="7" id="KW-1185">Reference proteome</keyword>
<dbReference type="PATRIC" id="fig|1122985.7.peg.319"/>
<dbReference type="CDD" id="cd00038">
    <property type="entry name" value="CAP_ED"/>
    <property type="match status" value="1"/>
</dbReference>
<gene>
    <name evidence="6" type="ORF">HMPREF1991_00309</name>
</gene>
<feature type="domain" description="Cyclic nucleotide-binding" evidence="4">
    <location>
        <begin position="19"/>
        <end position="139"/>
    </location>
</feature>
<dbReference type="RefSeq" id="WP_009235441.1">
    <property type="nucleotide sequence ID" value="NZ_KB899210.1"/>
</dbReference>
<comment type="caution">
    <text evidence="6">The sequence shown here is derived from an EMBL/GenBank/DDBJ whole genome shotgun (WGS) entry which is preliminary data.</text>
</comment>
<accession>A0A069QV30</accession>
<dbReference type="GO" id="GO:0003677">
    <property type="term" value="F:DNA binding"/>
    <property type="evidence" value="ECO:0007669"/>
    <property type="project" value="UniProtKB-KW"/>
</dbReference>
<dbReference type="InterPro" id="IPR036388">
    <property type="entry name" value="WH-like_DNA-bd_sf"/>
</dbReference>
<evidence type="ECO:0000259" key="4">
    <source>
        <dbReference type="PROSITE" id="PS50042"/>
    </source>
</evidence>
<dbReference type="PROSITE" id="PS51063">
    <property type="entry name" value="HTH_CRP_2"/>
    <property type="match status" value="1"/>
</dbReference>
<evidence type="ECO:0000259" key="5">
    <source>
        <dbReference type="PROSITE" id="PS51063"/>
    </source>
</evidence>
<dbReference type="Gene3D" id="2.60.120.10">
    <property type="entry name" value="Jelly Rolls"/>
    <property type="match status" value="1"/>
</dbReference>
<dbReference type="InterPro" id="IPR014710">
    <property type="entry name" value="RmlC-like_jellyroll"/>
</dbReference>
<evidence type="ECO:0000256" key="3">
    <source>
        <dbReference type="ARBA" id="ARBA00023163"/>
    </source>
</evidence>
<feature type="domain" description="HTH crp-type" evidence="5">
    <location>
        <begin position="153"/>
        <end position="225"/>
    </location>
</feature>
<dbReference type="PANTHER" id="PTHR24567">
    <property type="entry name" value="CRP FAMILY TRANSCRIPTIONAL REGULATORY PROTEIN"/>
    <property type="match status" value="1"/>
</dbReference>